<dbReference type="EMBL" id="JACGWL010000005">
    <property type="protein sequence ID" value="KAK4401838.1"/>
    <property type="molecule type" value="Genomic_DNA"/>
</dbReference>
<sequence>MAPAIAPMKPSNITDNSFVKVLAESSTLNSVPSQFSFANDSRASHSDSIPIVDFSHLVSGTPDQRAKVLRDLDKACREWGFFVLVNHGIPESLLKAIIEASLEYFELPEEDKRRYEAKSASDPIKSGSGSVINTANHRVHLWRDFVKSYVHPQFHCPEKPHKLRDVLAEFSEKTRSVARKLLRDIGENLGLEKGYVDEVLKLDSCFQLYAANYYPPCPQPDQAIGLPAHTDHGLLTFLIHNGVAGLQIQHNGEWFNTNSPQNSILVNTADHLEILSNGRYKSVRHRAVVNNVATRISVVMANGAAPDAVVEPAGALVEQDGRAYYHPMKFIEYVETMLSNRLQGKSNLDCIKIQQQDH</sequence>
<protein>
    <submittedName>
        <fullName evidence="6">2-oxoglutarate-dependent dioxygenase 19</fullName>
    </submittedName>
</protein>
<evidence type="ECO:0000256" key="4">
    <source>
        <dbReference type="RuleBase" id="RU003682"/>
    </source>
</evidence>
<dbReference type="GO" id="GO:0016706">
    <property type="term" value="F:2-oxoglutarate-dependent dioxygenase activity"/>
    <property type="evidence" value="ECO:0007669"/>
    <property type="project" value="UniProtKB-ARBA"/>
</dbReference>
<dbReference type="PANTHER" id="PTHR47991">
    <property type="entry name" value="OXOGLUTARATE/IRON-DEPENDENT DIOXYGENASE"/>
    <property type="match status" value="1"/>
</dbReference>
<dbReference type="Gene3D" id="2.60.120.330">
    <property type="entry name" value="B-lactam Antibiotic, Isopenicillin N Synthase, Chain"/>
    <property type="match status" value="1"/>
</dbReference>
<dbReference type="Pfam" id="PF14226">
    <property type="entry name" value="DIOX_N"/>
    <property type="match status" value="1"/>
</dbReference>
<dbReference type="InterPro" id="IPR044861">
    <property type="entry name" value="IPNS-like_FE2OG_OXY"/>
</dbReference>
<feature type="domain" description="Fe2OG dioxygenase" evidence="5">
    <location>
        <begin position="201"/>
        <end position="306"/>
    </location>
</feature>
<keyword evidence="4" id="KW-0560">Oxidoreductase</keyword>
<proteinExistence type="inferred from homology"/>
<dbReference type="Pfam" id="PF03171">
    <property type="entry name" value="2OG-FeII_Oxy"/>
    <property type="match status" value="1"/>
</dbReference>
<keyword evidence="7" id="KW-1185">Reference proteome</keyword>
<evidence type="ECO:0000313" key="6">
    <source>
        <dbReference type="EMBL" id="KAK4401838.1"/>
    </source>
</evidence>
<comment type="caution">
    <text evidence="6">The sequence shown here is derived from an EMBL/GenBank/DDBJ whole genome shotgun (WGS) entry which is preliminary data.</text>
</comment>
<comment type="similarity">
    <text evidence="1 4">Belongs to the iron/ascorbate-dependent oxidoreductase family.</text>
</comment>
<dbReference type="InterPro" id="IPR026992">
    <property type="entry name" value="DIOX_N"/>
</dbReference>
<reference evidence="6" key="2">
    <citation type="journal article" date="2024" name="Plant">
        <title>Genomic evolution and insights into agronomic trait innovations of Sesamum species.</title>
        <authorList>
            <person name="Miao H."/>
            <person name="Wang L."/>
            <person name="Qu L."/>
            <person name="Liu H."/>
            <person name="Sun Y."/>
            <person name="Le M."/>
            <person name="Wang Q."/>
            <person name="Wei S."/>
            <person name="Zheng Y."/>
            <person name="Lin W."/>
            <person name="Duan Y."/>
            <person name="Cao H."/>
            <person name="Xiong S."/>
            <person name="Wang X."/>
            <person name="Wei L."/>
            <person name="Li C."/>
            <person name="Ma Q."/>
            <person name="Ju M."/>
            <person name="Zhao R."/>
            <person name="Li G."/>
            <person name="Mu C."/>
            <person name="Tian Q."/>
            <person name="Mei H."/>
            <person name="Zhang T."/>
            <person name="Gao T."/>
            <person name="Zhang H."/>
        </authorList>
    </citation>
    <scope>NUCLEOTIDE SEQUENCE</scope>
    <source>
        <strain evidence="6">K16</strain>
    </source>
</reference>
<dbReference type="Proteomes" id="UP001289374">
    <property type="component" value="Unassembled WGS sequence"/>
</dbReference>
<organism evidence="6 7">
    <name type="scientific">Sesamum angolense</name>
    <dbReference type="NCBI Taxonomy" id="2727404"/>
    <lineage>
        <taxon>Eukaryota</taxon>
        <taxon>Viridiplantae</taxon>
        <taxon>Streptophyta</taxon>
        <taxon>Embryophyta</taxon>
        <taxon>Tracheophyta</taxon>
        <taxon>Spermatophyta</taxon>
        <taxon>Magnoliopsida</taxon>
        <taxon>eudicotyledons</taxon>
        <taxon>Gunneridae</taxon>
        <taxon>Pentapetalae</taxon>
        <taxon>asterids</taxon>
        <taxon>lamiids</taxon>
        <taxon>Lamiales</taxon>
        <taxon>Pedaliaceae</taxon>
        <taxon>Sesamum</taxon>
    </lineage>
</organism>
<keyword evidence="6" id="KW-0223">Dioxygenase</keyword>
<evidence type="ECO:0000256" key="2">
    <source>
        <dbReference type="ARBA" id="ARBA00022723"/>
    </source>
</evidence>
<dbReference type="SUPFAM" id="SSF51197">
    <property type="entry name" value="Clavaminate synthase-like"/>
    <property type="match status" value="1"/>
</dbReference>
<gene>
    <name evidence="6" type="ORF">Sango_0924500</name>
</gene>
<keyword evidence="2 4" id="KW-0479">Metal-binding</keyword>
<evidence type="ECO:0000259" key="5">
    <source>
        <dbReference type="PROSITE" id="PS51471"/>
    </source>
</evidence>
<dbReference type="InterPro" id="IPR005123">
    <property type="entry name" value="Oxoglu/Fe-dep_dioxygenase_dom"/>
</dbReference>
<dbReference type="GO" id="GO:0009805">
    <property type="term" value="P:coumarin biosynthetic process"/>
    <property type="evidence" value="ECO:0007669"/>
    <property type="project" value="UniProtKB-ARBA"/>
</dbReference>
<evidence type="ECO:0000256" key="1">
    <source>
        <dbReference type="ARBA" id="ARBA00008056"/>
    </source>
</evidence>
<evidence type="ECO:0000313" key="7">
    <source>
        <dbReference type="Proteomes" id="UP001289374"/>
    </source>
</evidence>
<keyword evidence="3 4" id="KW-0408">Iron</keyword>
<evidence type="ECO:0000256" key="3">
    <source>
        <dbReference type="ARBA" id="ARBA00023004"/>
    </source>
</evidence>
<dbReference type="GO" id="GO:0046872">
    <property type="term" value="F:metal ion binding"/>
    <property type="evidence" value="ECO:0007669"/>
    <property type="project" value="UniProtKB-KW"/>
</dbReference>
<dbReference type="InterPro" id="IPR050295">
    <property type="entry name" value="Plant_2OG-oxidoreductases"/>
</dbReference>
<accession>A0AAE2BXY3</accession>
<dbReference type="InterPro" id="IPR027443">
    <property type="entry name" value="IPNS-like_sf"/>
</dbReference>
<dbReference type="PROSITE" id="PS51471">
    <property type="entry name" value="FE2OG_OXY"/>
    <property type="match status" value="1"/>
</dbReference>
<reference evidence="6" key="1">
    <citation type="submission" date="2020-06" db="EMBL/GenBank/DDBJ databases">
        <authorList>
            <person name="Li T."/>
            <person name="Hu X."/>
            <person name="Zhang T."/>
            <person name="Song X."/>
            <person name="Zhang H."/>
            <person name="Dai N."/>
            <person name="Sheng W."/>
            <person name="Hou X."/>
            <person name="Wei L."/>
        </authorList>
    </citation>
    <scope>NUCLEOTIDE SEQUENCE</scope>
    <source>
        <strain evidence="6">K16</strain>
        <tissue evidence="6">Leaf</tissue>
    </source>
</reference>
<name>A0AAE2BXY3_9LAMI</name>
<dbReference type="AlphaFoldDB" id="A0AAE2BXY3"/>
<dbReference type="GO" id="GO:0002238">
    <property type="term" value="P:response to molecule of fungal origin"/>
    <property type="evidence" value="ECO:0007669"/>
    <property type="project" value="UniProtKB-ARBA"/>
</dbReference>